<dbReference type="GO" id="GO:0044877">
    <property type="term" value="F:protein-containing complex binding"/>
    <property type="evidence" value="ECO:0007669"/>
    <property type="project" value="TreeGrafter"/>
</dbReference>
<dbReference type="PANTHER" id="PTHR12126:SF11">
    <property type="entry name" value="NADH DEHYDROGENASE [UBIQUINONE] 1 ALPHA SUBCOMPLEX SUBUNIT 9, MITOCHONDRIAL"/>
    <property type="match status" value="1"/>
</dbReference>
<keyword evidence="2" id="KW-1185">Reference proteome</keyword>
<comment type="caution">
    <text evidence="1">The sequence shown here is derived from an EMBL/GenBank/DDBJ whole genome shotgun (WGS) entry which is preliminary data.</text>
</comment>
<sequence length="305" mass="32731">MNGPMPPDSPPLDPAPVLVLGASSLVGPFLVERLTDAGRTGICTGRRSDSGEIRLPPAFTWRRLDVTDPADWAVEPGTAVLSLLPLWLLPALLPRLSCAGQIVALGSTSVLAKSDSADPAERDLARRLGEAESEIVTFCGSAGLRWTILRPTLIHDGRRDANVTAIARVIRRFGFFPVGAPASGLRQPIHADDVAAAMLAALDNDRASGKSINLPGSETLTYREMVRRVFVALDRPVRIVPLPVSLLAAGIGLVRRVTGVEYSPALFARMNQDLSFDDSEAVRCLGYAARPFRPSFPPLRSVPMD</sequence>
<evidence type="ECO:0000313" key="2">
    <source>
        <dbReference type="Proteomes" id="UP000321523"/>
    </source>
</evidence>
<protein>
    <submittedName>
        <fullName evidence="1">Epimerase</fullName>
    </submittedName>
</protein>
<dbReference type="EMBL" id="BJYZ01000041">
    <property type="protein sequence ID" value="GEO42430.1"/>
    <property type="molecule type" value="Genomic_DNA"/>
</dbReference>
<evidence type="ECO:0000313" key="1">
    <source>
        <dbReference type="EMBL" id="GEO42430.1"/>
    </source>
</evidence>
<dbReference type="SUPFAM" id="SSF51735">
    <property type="entry name" value="NAD(P)-binding Rossmann-fold domains"/>
    <property type="match status" value="1"/>
</dbReference>
<organism evidence="1 2">
    <name type="scientific">Skermanella aerolata</name>
    <dbReference type="NCBI Taxonomy" id="393310"/>
    <lineage>
        <taxon>Bacteria</taxon>
        <taxon>Pseudomonadati</taxon>
        <taxon>Pseudomonadota</taxon>
        <taxon>Alphaproteobacteria</taxon>
        <taxon>Rhodospirillales</taxon>
        <taxon>Azospirillaceae</taxon>
        <taxon>Skermanella</taxon>
    </lineage>
</organism>
<dbReference type="InterPro" id="IPR051207">
    <property type="entry name" value="ComplexI_NDUFA9_subunit"/>
</dbReference>
<dbReference type="AlphaFoldDB" id="A0A512E1S8"/>
<accession>A0A512E1S8</accession>
<reference evidence="1 2" key="1">
    <citation type="submission" date="2019-07" db="EMBL/GenBank/DDBJ databases">
        <title>Whole genome shotgun sequence of Skermanella aerolata NBRC 106429.</title>
        <authorList>
            <person name="Hosoyama A."/>
            <person name="Uohara A."/>
            <person name="Ohji S."/>
            <person name="Ichikawa N."/>
        </authorList>
    </citation>
    <scope>NUCLEOTIDE SEQUENCE [LARGE SCALE GENOMIC DNA]</scope>
    <source>
        <strain evidence="1 2">NBRC 106429</strain>
    </source>
</reference>
<dbReference type="PANTHER" id="PTHR12126">
    <property type="entry name" value="NADH-UBIQUINONE OXIDOREDUCTASE 39 KDA SUBUNIT-RELATED"/>
    <property type="match status" value="1"/>
</dbReference>
<proteinExistence type="predicted"/>
<name>A0A512E1S8_9PROT</name>
<dbReference type="InterPro" id="IPR036291">
    <property type="entry name" value="NAD(P)-bd_dom_sf"/>
</dbReference>
<dbReference type="Gene3D" id="3.40.50.720">
    <property type="entry name" value="NAD(P)-binding Rossmann-like Domain"/>
    <property type="match status" value="1"/>
</dbReference>
<dbReference type="Proteomes" id="UP000321523">
    <property type="component" value="Unassembled WGS sequence"/>
</dbReference>
<gene>
    <name evidence="1" type="ORF">SAE02_65780</name>
</gene>